<dbReference type="EMBL" id="PRLP01000106">
    <property type="protein sequence ID" value="PPC75337.1"/>
    <property type="molecule type" value="Genomic_DNA"/>
</dbReference>
<evidence type="ECO:0000313" key="5">
    <source>
        <dbReference type="Proteomes" id="UP000238196"/>
    </source>
</evidence>
<dbReference type="Pfam" id="PF01266">
    <property type="entry name" value="DAO"/>
    <property type="match status" value="1"/>
</dbReference>
<dbReference type="GO" id="GO:0055130">
    <property type="term" value="P:D-alanine catabolic process"/>
    <property type="evidence" value="ECO:0007669"/>
    <property type="project" value="TreeGrafter"/>
</dbReference>
<protein>
    <submittedName>
        <fullName evidence="4">Amino acid dehydrogenase</fullName>
    </submittedName>
</protein>
<feature type="domain" description="FAD dependent oxidoreductase" evidence="3">
    <location>
        <begin position="6"/>
        <end position="213"/>
    </location>
</feature>
<dbReference type="InterPro" id="IPR036188">
    <property type="entry name" value="FAD/NAD-bd_sf"/>
</dbReference>
<feature type="non-terminal residue" evidence="4">
    <location>
        <position position="222"/>
    </location>
</feature>
<dbReference type="GO" id="GO:0005886">
    <property type="term" value="C:plasma membrane"/>
    <property type="evidence" value="ECO:0007669"/>
    <property type="project" value="TreeGrafter"/>
</dbReference>
<name>A0A2S5KKG4_9PROT</name>
<dbReference type="GO" id="GO:0008718">
    <property type="term" value="F:D-amino-acid dehydrogenase activity"/>
    <property type="evidence" value="ECO:0007669"/>
    <property type="project" value="TreeGrafter"/>
</dbReference>
<comment type="similarity">
    <text evidence="1">Belongs to the DadA oxidoreductase family.</text>
</comment>
<accession>A0A2S5KKG4</accession>
<evidence type="ECO:0000313" key="4">
    <source>
        <dbReference type="EMBL" id="PPC75337.1"/>
    </source>
</evidence>
<evidence type="ECO:0000256" key="1">
    <source>
        <dbReference type="ARBA" id="ARBA00009410"/>
    </source>
</evidence>
<reference evidence="4 5" key="1">
    <citation type="submission" date="2018-02" db="EMBL/GenBank/DDBJ databases">
        <title>novel marine gammaproteobacteria from coastal saline agro ecosystem.</title>
        <authorList>
            <person name="Krishnan R."/>
            <person name="Ramesh Kumar N."/>
        </authorList>
    </citation>
    <scope>NUCLEOTIDE SEQUENCE [LARGE SCALE GENOMIC DNA]</scope>
    <source>
        <strain evidence="4 5">228</strain>
    </source>
</reference>
<dbReference type="Proteomes" id="UP000238196">
    <property type="component" value="Unassembled WGS sequence"/>
</dbReference>
<dbReference type="SUPFAM" id="SSF51905">
    <property type="entry name" value="FAD/NAD(P)-binding domain"/>
    <property type="match status" value="1"/>
</dbReference>
<keyword evidence="2" id="KW-0560">Oxidoreductase</keyword>
<dbReference type="Gene3D" id="3.30.9.10">
    <property type="entry name" value="D-Amino Acid Oxidase, subunit A, domain 2"/>
    <property type="match status" value="1"/>
</dbReference>
<dbReference type="AlphaFoldDB" id="A0A2S5KKG4"/>
<sequence length="222" mass="24607">MSSHCLIIGAGVIGLTTAYALLQRGHRVTLIEACREVGMGTSYANGGQLSYRYVAPLADAGVPLQALGWMLNRDAPLTFRPRLDLQQWRWCATFLAACRRSVNQRNGQRLLQLALLSQQQLHAWQAQSPLADFSWRSNGKLVVYRQPQALSRAAARRVAADSQQVLNRQQLLALEPSLAGMAEQLSGAIFTPGDEVGDCHLFCQALLGYLQQQTRFRLVEQC</sequence>
<dbReference type="InterPro" id="IPR006076">
    <property type="entry name" value="FAD-dep_OxRdtase"/>
</dbReference>
<evidence type="ECO:0000259" key="3">
    <source>
        <dbReference type="Pfam" id="PF01266"/>
    </source>
</evidence>
<dbReference type="PANTHER" id="PTHR13847:SF280">
    <property type="entry name" value="D-AMINO ACID DEHYDROGENASE"/>
    <property type="match status" value="1"/>
</dbReference>
<dbReference type="GO" id="GO:0005737">
    <property type="term" value="C:cytoplasm"/>
    <property type="evidence" value="ECO:0007669"/>
    <property type="project" value="TreeGrafter"/>
</dbReference>
<proteinExistence type="inferred from homology"/>
<dbReference type="Gene3D" id="3.50.50.60">
    <property type="entry name" value="FAD/NAD(P)-binding domain"/>
    <property type="match status" value="2"/>
</dbReference>
<comment type="caution">
    <text evidence="4">The sequence shown here is derived from an EMBL/GenBank/DDBJ whole genome shotgun (WGS) entry which is preliminary data.</text>
</comment>
<organism evidence="4 5">
    <name type="scientific">Proteobacteria bacterium 228</name>
    <dbReference type="NCBI Taxonomy" id="2083153"/>
    <lineage>
        <taxon>Bacteria</taxon>
        <taxon>Pseudomonadati</taxon>
        <taxon>Pseudomonadota</taxon>
    </lineage>
</organism>
<evidence type="ECO:0000256" key="2">
    <source>
        <dbReference type="ARBA" id="ARBA00023002"/>
    </source>
</evidence>
<dbReference type="PANTHER" id="PTHR13847">
    <property type="entry name" value="SARCOSINE DEHYDROGENASE-RELATED"/>
    <property type="match status" value="1"/>
</dbReference>
<gene>
    <name evidence="4" type="ORF">C4K68_22175</name>
</gene>